<keyword evidence="1" id="KW-0812">Transmembrane</keyword>
<name>A0AAP3ELX9_ECOLX</name>
<accession>A0AAP3ELX9</accession>
<dbReference type="EMBL" id="JAOVKC010001265">
    <property type="protein sequence ID" value="MCV5626171.1"/>
    <property type="molecule type" value="Genomic_DNA"/>
</dbReference>
<protein>
    <submittedName>
        <fullName evidence="2">Uncharacterized protein</fullName>
    </submittedName>
</protein>
<evidence type="ECO:0000313" key="3">
    <source>
        <dbReference type="Proteomes" id="UP001208624"/>
    </source>
</evidence>
<reference evidence="2" key="1">
    <citation type="submission" date="2023-06" db="EMBL/GenBank/DDBJ databases">
        <title>Deciphering the underlying mechanisms mediating the transmission of blaNDM gene from human to animals in China.</title>
        <authorList>
            <person name="Chen K."/>
            <person name="Chen S."/>
        </authorList>
    </citation>
    <scope>NUCLEOTIDE SEQUENCE</scope>
    <source>
        <strain evidence="2">1199</strain>
    </source>
</reference>
<gene>
    <name evidence="2" type="ORF">OFN31_31565</name>
</gene>
<keyword evidence="1" id="KW-0472">Membrane</keyword>
<dbReference type="AlphaFoldDB" id="A0AAP3ELX9"/>
<proteinExistence type="predicted"/>
<feature type="transmembrane region" description="Helical" evidence="1">
    <location>
        <begin position="24"/>
        <end position="45"/>
    </location>
</feature>
<evidence type="ECO:0000256" key="1">
    <source>
        <dbReference type="SAM" id="Phobius"/>
    </source>
</evidence>
<evidence type="ECO:0000313" key="2">
    <source>
        <dbReference type="EMBL" id="MCV5626171.1"/>
    </source>
</evidence>
<feature type="non-terminal residue" evidence="2">
    <location>
        <position position="1"/>
    </location>
</feature>
<feature type="non-terminal residue" evidence="2">
    <location>
        <position position="86"/>
    </location>
</feature>
<keyword evidence="1" id="KW-1133">Transmembrane helix</keyword>
<comment type="caution">
    <text evidence="2">The sequence shown here is derived from an EMBL/GenBank/DDBJ whole genome shotgun (WGS) entry which is preliminary data.</text>
</comment>
<organism evidence="2 3">
    <name type="scientific">Escherichia coli</name>
    <dbReference type="NCBI Taxonomy" id="562"/>
    <lineage>
        <taxon>Bacteria</taxon>
        <taxon>Pseudomonadati</taxon>
        <taxon>Pseudomonadota</taxon>
        <taxon>Gammaproteobacteria</taxon>
        <taxon>Enterobacterales</taxon>
        <taxon>Enterobacteriaceae</taxon>
        <taxon>Escherichia</taxon>
    </lineage>
</organism>
<dbReference type="Proteomes" id="UP001208624">
    <property type="component" value="Unassembled WGS sequence"/>
</dbReference>
<sequence>FNKALFTLSIVGGGTMPPTPFVTIYLIASVPVTFCLIALFGGWPFNIISKNPWLQGGMLLVAAYAITWLLFHTLFNFSFAQDAPFY</sequence>
<feature type="transmembrane region" description="Helical" evidence="1">
    <location>
        <begin position="57"/>
        <end position="79"/>
    </location>
</feature>